<reference evidence="3" key="1">
    <citation type="submission" date="2021-01" db="EMBL/GenBank/DDBJ databases">
        <authorList>
            <person name="Corre E."/>
            <person name="Pelletier E."/>
            <person name="Niang G."/>
            <person name="Scheremetjew M."/>
            <person name="Finn R."/>
            <person name="Kale V."/>
            <person name="Holt S."/>
            <person name="Cochrane G."/>
            <person name="Meng A."/>
            <person name="Brown T."/>
            <person name="Cohen L."/>
        </authorList>
    </citation>
    <scope>NUCLEOTIDE SEQUENCE</scope>
    <source>
        <strain evidence="3">CCMP 2712</strain>
    </source>
</reference>
<evidence type="ECO:0000313" key="3">
    <source>
        <dbReference type="EMBL" id="CAE2326904.1"/>
    </source>
</evidence>
<feature type="compositionally biased region" description="Low complexity" evidence="1">
    <location>
        <begin position="131"/>
        <end position="187"/>
    </location>
</feature>
<dbReference type="EMBL" id="HBKN01039249">
    <property type="protein sequence ID" value="CAE2326904.1"/>
    <property type="molecule type" value="Transcribed_RNA"/>
</dbReference>
<feature type="region of interest" description="Disordered" evidence="1">
    <location>
        <begin position="103"/>
        <end position="220"/>
    </location>
</feature>
<keyword evidence="2" id="KW-0812">Transmembrane</keyword>
<feature type="transmembrane region" description="Helical" evidence="2">
    <location>
        <begin position="58"/>
        <end position="79"/>
    </location>
</feature>
<feature type="region of interest" description="Disordered" evidence="1">
    <location>
        <begin position="271"/>
        <end position="295"/>
    </location>
</feature>
<organism evidence="3">
    <name type="scientific">Guillardia theta</name>
    <name type="common">Cryptophyte</name>
    <name type="synonym">Cryptomonas phi</name>
    <dbReference type="NCBI Taxonomy" id="55529"/>
    <lineage>
        <taxon>Eukaryota</taxon>
        <taxon>Cryptophyceae</taxon>
        <taxon>Pyrenomonadales</taxon>
        <taxon>Geminigeraceae</taxon>
        <taxon>Guillardia</taxon>
    </lineage>
</organism>
<protein>
    <submittedName>
        <fullName evidence="3">Uncharacterized protein</fullName>
    </submittedName>
</protein>
<keyword evidence="2" id="KW-0472">Membrane</keyword>
<gene>
    <name evidence="3" type="ORF">GTHE00462_LOCUS30749</name>
</gene>
<name>A0A7S4UEV7_GUITH</name>
<keyword evidence="2" id="KW-1133">Transmembrane helix</keyword>
<evidence type="ECO:0000256" key="2">
    <source>
        <dbReference type="SAM" id="Phobius"/>
    </source>
</evidence>
<accession>A0A7S4UEV7</accession>
<dbReference type="AlphaFoldDB" id="A0A7S4UEV7"/>
<sequence length="295" mass="30646">MHGTARYILLREGNGSGEDSVYVTSDGNQQQAFTPSFFAPYYALAASMENREHKNRRLLRAAAAVSMVAVMAIMCIGYARSGSGSATKTKGVQSELSTGSASWEAIYGSSDGDDSSSSSMGDMGDMDDDQSSALGDVTSSGSSSGSSSASDSTSFYDSMGGTGSGSSSLDSGDDQSSSTDGRQSDGSASNTQSLSGSRRKSRHSEREKKVKVVHNPNSVGSKLLKLSKEFDNASGSSSDKTRALKNLAIIQKELTSDYKKVLGLGHAAKKAAESMGLPKEKATGKAQLGGDPWSI</sequence>
<proteinExistence type="predicted"/>
<evidence type="ECO:0000256" key="1">
    <source>
        <dbReference type="SAM" id="MobiDB-lite"/>
    </source>
</evidence>